<dbReference type="InterPro" id="IPR002772">
    <property type="entry name" value="Glyco_hydro_3_C"/>
</dbReference>
<reference evidence="13 14" key="1">
    <citation type="submission" date="2017-11" db="EMBL/GenBank/DDBJ databases">
        <title>De novo assembly and phasing of dikaryotic genomes from two isolates of Puccinia coronata f. sp. avenae, the causal agent of oat crown rust.</title>
        <authorList>
            <person name="Miller M.E."/>
            <person name="Zhang Y."/>
            <person name="Omidvar V."/>
            <person name="Sperschneider J."/>
            <person name="Schwessinger B."/>
            <person name="Raley C."/>
            <person name="Palmer J.M."/>
            <person name="Garnica D."/>
            <person name="Upadhyaya N."/>
            <person name="Rathjen J."/>
            <person name="Taylor J.M."/>
            <person name="Park R.F."/>
            <person name="Dodds P.N."/>
            <person name="Hirsch C.D."/>
            <person name="Kianian S.F."/>
            <person name="Figueroa M."/>
        </authorList>
    </citation>
    <scope>NUCLEOTIDE SEQUENCE [LARGE SCALE GENOMIC DNA]</scope>
    <source>
        <strain evidence="13">12NC29</strain>
    </source>
</reference>
<dbReference type="GO" id="GO:0008422">
    <property type="term" value="F:beta-glucosidase activity"/>
    <property type="evidence" value="ECO:0007669"/>
    <property type="project" value="UniProtKB-EC"/>
</dbReference>
<feature type="domain" description="Fibronectin type III-like" evidence="12">
    <location>
        <begin position="895"/>
        <end position="964"/>
    </location>
</feature>
<evidence type="ECO:0000256" key="10">
    <source>
        <dbReference type="ARBA" id="ARBA00023326"/>
    </source>
</evidence>
<dbReference type="InterPro" id="IPR036962">
    <property type="entry name" value="Glyco_hydro_3_N_sf"/>
</dbReference>
<dbReference type="FunFam" id="3.40.50.1700:FF:000003">
    <property type="entry name" value="Probable beta-glucosidase"/>
    <property type="match status" value="1"/>
</dbReference>
<evidence type="ECO:0000256" key="6">
    <source>
        <dbReference type="ARBA" id="ARBA00023001"/>
    </source>
</evidence>
<dbReference type="PANTHER" id="PTHR42715:SF2">
    <property type="entry name" value="BETA-GLUCOSIDASE F-RELATED"/>
    <property type="match status" value="1"/>
</dbReference>
<evidence type="ECO:0000313" key="14">
    <source>
        <dbReference type="Proteomes" id="UP000235388"/>
    </source>
</evidence>
<dbReference type="InterPro" id="IPR026891">
    <property type="entry name" value="Fn3-like"/>
</dbReference>
<dbReference type="Gene3D" id="3.40.50.1700">
    <property type="entry name" value="Glycoside hydrolase family 3 C-terminal domain"/>
    <property type="match status" value="1"/>
</dbReference>
<evidence type="ECO:0000256" key="2">
    <source>
        <dbReference type="ARBA" id="ARBA00004987"/>
    </source>
</evidence>
<keyword evidence="5 11" id="KW-0378">Hydrolase</keyword>
<keyword evidence="7" id="KW-0325">Glycoprotein</keyword>
<dbReference type="InterPro" id="IPR001764">
    <property type="entry name" value="Glyco_hydro_3_N"/>
</dbReference>
<dbReference type="EMBL" id="PGCJ01001004">
    <property type="protein sequence ID" value="PLW11828.1"/>
    <property type="molecule type" value="Genomic_DNA"/>
</dbReference>
<dbReference type="STRING" id="200324.A0A2N5SF02"/>
<dbReference type="InterPro" id="IPR019800">
    <property type="entry name" value="Glyco_hydro_3_AS"/>
</dbReference>
<keyword evidence="6" id="KW-0136">Cellulose degradation</keyword>
<accession>A0A2N5SF02</accession>
<keyword evidence="14" id="KW-1185">Reference proteome</keyword>
<dbReference type="SUPFAM" id="SSF52279">
    <property type="entry name" value="Beta-D-glucan exohydrolase, C-terminal domain"/>
    <property type="match status" value="1"/>
</dbReference>
<dbReference type="Gene3D" id="2.60.40.10">
    <property type="entry name" value="Immunoglobulins"/>
    <property type="match status" value="1"/>
</dbReference>
<gene>
    <name evidence="13" type="ORF">PCANC_20244</name>
</gene>
<evidence type="ECO:0000313" key="13">
    <source>
        <dbReference type="EMBL" id="PLW11828.1"/>
    </source>
</evidence>
<dbReference type="Pfam" id="PF14310">
    <property type="entry name" value="Fn3-like"/>
    <property type="match status" value="1"/>
</dbReference>
<evidence type="ECO:0000256" key="7">
    <source>
        <dbReference type="ARBA" id="ARBA00023180"/>
    </source>
</evidence>
<dbReference type="Proteomes" id="UP000235388">
    <property type="component" value="Unassembled WGS sequence"/>
</dbReference>
<dbReference type="SUPFAM" id="SSF51445">
    <property type="entry name" value="(Trans)glycosidases"/>
    <property type="match status" value="1"/>
</dbReference>
<keyword evidence="8 11" id="KW-0119">Carbohydrate metabolism</keyword>
<dbReference type="Pfam" id="PF00933">
    <property type="entry name" value="Glyco_hydro_3"/>
    <property type="match status" value="1"/>
</dbReference>
<evidence type="ECO:0000256" key="8">
    <source>
        <dbReference type="ARBA" id="ARBA00023277"/>
    </source>
</evidence>
<comment type="caution">
    <text evidence="13">The sequence shown here is derived from an EMBL/GenBank/DDBJ whole genome shotgun (WGS) entry which is preliminary data.</text>
</comment>
<dbReference type="Pfam" id="PF01915">
    <property type="entry name" value="Glyco_hydro_3_C"/>
    <property type="match status" value="1"/>
</dbReference>
<evidence type="ECO:0000256" key="9">
    <source>
        <dbReference type="ARBA" id="ARBA00023295"/>
    </source>
</evidence>
<dbReference type="Gene3D" id="3.20.20.300">
    <property type="entry name" value="Glycoside hydrolase, family 3, N-terminal domain"/>
    <property type="match status" value="1"/>
</dbReference>
<organism evidence="13 14">
    <name type="scientific">Puccinia coronata f. sp. avenae</name>
    <dbReference type="NCBI Taxonomy" id="200324"/>
    <lineage>
        <taxon>Eukaryota</taxon>
        <taxon>Fungi</taxon>
        <taxon>Dikarya</taxon>
        <taxon>Basidiomycota</taxon>
        <taxon>Pucciniomycotina</taxon>
        <taxon>Pucciniomycetes</taxon>
        <taxon>Pucciniales</taxon>
        <taxon>Pucciniaceae</taxon>
        <taxon>Puccinia</taxon>
    </lineage>
</organism>
<dbReference type="PANTHER" id="PTHR42715">
    <property type="entry name" value="BETA-GLUCOSIDASE"/>
    <property type="match status" value="1"/>
</dbReference>
<comment type="pathway">
    <text evidence="2 11">Glycan metabolism; cellulose degradation.</text>
</comment>
<dbReference type="AlphaFoldDB" id="A0A2N5SF02"/>
<evidence type="ECO:0000259" key="12">
    <source>
        <dbReference type="SMART" id="SM01217"/>
    </source>
</evidence>
<evidence type="ECO:0000256" key="1">
    <source>
        <dbReference type="ARBA" id="ARBA00000448"/>
    </source>
</evidence>
<dbReference type="InterPro" id="IPR036881">
    <property type="entry name" value="Glyco_hydro_3_C_sf"/>
</dbReference>
<dbReference type="EC" id="3.2.1.21" evidence="4 11"/>
<comment type="similarity">
    <text evidence="3 11">Belongs to the glycosyl hydrolase 3 family.</text>
</comment>
<keyword evidence="9 11" id="KW-0326">Glycosidase</keyword>
<dbReference type="OrthoDB" id="416222at2759"/>
<evidence type="ECO:0000256" key="11">
    <source>
        <dbReference type="RuleBase" id="RU361161"/>
    </source>
</evidence>
<dbReference type="FunFam" id="3.20.20.300:FF:000002">
    <property type="entry name" value="Probable beta-glucosidase"/>
    <property type="match status" value="1"/>
</dbReference>
<protein>
    <recommendedName>
        <fullName evidence="4 11">beta-glucosidase</fullName>
        <ecNumber evidence="4 11">3.2.1.21</ecNumber>
    </recommendedName>
</protein>
<evidence type="ECO:0000256" key="4">
    <source>
        <dbReference type="ARBA" id="ARBA00012744"/>
    </source>
</evidence>
<keyword evidence="10 11" id="KW-0624">Polysaccharide degradation</keyword>
<evidence type="ECO:0000256" key="3">
    <source>
        <dbReference type="ARBA" id="ARBA00005336"/>
    </source>
</evidence>
<proteinExistence type="inferred from homology"/>
<dbReference type="SMART" id="SM01217">
    <property type="entry name" value="Fn3_like"/>
    <property type="match status" value="1"/>
</dbReference>
<dbReference type="InterPro" id="IPR050288">
    <property type="entry name" value="Cellulose_deg_GH3"/>
</dbReference>
<dbReference type="GO" id="GO:0030245">
    <property type="term" value="P:cellulose catabolic process"/>
    <property type="evidence" value="ECO:0007669"/>
    <property type="project" value="UniProtKB-UniPathway"/>
</dbReference>
<comment type="catalytic activity">
    <reaction evidence="1 11">
        <text>Hydrolysis of terminal, non-reducing beta-D-glucosyl residues with release of beta-D-glucose.</text>
        <dbReference type="EC" id="3.2.1.21"/>
    </reaction>
</comment>
<dbReference type="UniPathway" id="UPA00696"/>
<name>A0A2N5SF02_9BASI</name>
<dbReference type="PROSITE" id="PS00775">
    <property type="entry name" value="GLYCOSYL_HYDROL_F3"/>
    <property type="match status" value="1"/>
</dbReference>
<sequence>MFCYDELNFINTQSALHMFRAASQSERSRPTAGLWQLDEELIRLKKQIPIRYHDTGSDGVVCFSQTVTRAQNYVRESGFRESHLNAPVSACVKFPLQLTDTISKSINKYLYTATSVYVDVPPVSPASSTIQLQLPYIPIPQQPHCRMMAMISCRPGHARLSVLLIIGVLINPPSLASAVASGQDNNATAGLSNFDFQVIPAPPGFEAWTSPVTLPSSIQHGDSPWTHSIERAKKFVAQLTVEEKVNLTTGAGIQGRCVGETGTVPRLGFHQPICLQDGPVGVRFTDFNSVFPAGINAAATFDKVLMFKRAQAMAQEFKGKGVNVILAPMTNLMRNPESGRAWEGPGADPYMAGVATVQGVLGIQSTRVSACVKHYIANEQEHYRGGSGGKASSSNLDDRTLREVYDWPFAEAIRVDVDYVMCSYNRVNQTHACENSKLINGIVKGEYAFQGVLVTDWAAAVSGVRTTLAGCDMNMPGFMAYGQPSESNPSTANSSYWGLKMIEAVHNGSVPIQRLDDMVTRVMSTYYKQGQDKEDYPKTNIMSFGQGTSEEQARLNKHVNVQADHYKLIREIGAASTVLLKNINHALPLKSPKDIRTIVVIGSDAGDNPRGINSCPDRGCNDGTLAAAWGSGTANFPYLIAPATAIQNYVQQVDPTISYQSIFDDYAYDQIGNASLPADVAIVHVNSDSGEGYITVQDNAGDRNNMSLWHNGDDLILKTAQVCNNTVVVIHSVGPVNMEAWIDHPNVTAVLMAGLPGQESGNSEVDILWGKVNPSARLPYTIAKKRSDYPAELVFNSTMNVPQINYAEQLKIDYRHFDANNIAPRFEYGFGLSYTTFKYSSLKVSKAANAQSHSSPSQQQSMFSAKPSSSASDLYENLITLSFQITNTGRMDGNEVAQLYVAFPREVNEPPKVLRGFDRIFLSQKQTKTVSMNLRRKDLSYWDVVTQSWKVPTGKFTLMVGSSSRQIHLQHEQLEL</sequence>
<evidence type="ECO:0000256" key="5">
    <source>
        <dbReference type="ARBA" id="ARBA00022801"/>
    </source>
</evidence>
<dbReference type="InterPro" id="IPR013783">
    <property type="entry name" value="Ig-like_fold"/>
</dbReference>
<dbReference type="InterPro" id="IPR017853">
    <property type="entry name" value="GH"/>
</dbReference>
<dbReference type="PRINTS" id="PR00133">
    <property type="entry name" value="GLHYDRLASE3"/>
</dbReference>